<organism evidence="5 6">
    <name type="scientific">Colwellia maritima</name>
    <dbReference type="NCBI Taxonomy" id="2912588"/>
    <lineage>
        <taxon>Bacteria</taxon>
        <taxon>Pseudomonadati</taxon>
        <taxon>Pseudomonadota</taxon>
        <taxon>Gammaproteobacteria</taxon>
        <taxon>Alteromonadales</taxon>
        <taxon>Colwelliaceae</taxon>
        <taxon>Colwellia</taxon>
    </lineage>
</organism>
<feature type="domain" description="Methyltransferase type 11" evidence="4">
    <location>
        <begin position="3"/>
        <end position="53"/>
    </location>
</feature>
<evidence type="ECO:0000256" key="3">
    <source>
        <dbReference type="ARBA" id="ARBA00022691"/>
    </source>
</evidence>
<dbReference type="EMBL" id="JAKKSL010000007">
    <property type="protein sequence ID" value="MCI2285999.1"/>
    <property type="molecule type" value="Genomic_DNA"/>
</dbReference>
<keyword evidence="3" id="KW-0949">S-adenosyl-L-methionine</keyword>
<evidence type="ECO:0000313" key="5">
    <source>
        <dbReference type="EMBL" id="MCI2285999.1"/>
    </source>
</evidence>
<evidence type="ECO:0000256" key="1">
    <source>
        <dbReference type="ARBA" id="ARBA00022603"/>
    </source>
</evidence>
<evidence type="ECO:0000259" key="4">
    <source>
        <dbReference type="Pfam" id="PF08241"/>
    </source>
</evidence>
<dbReference type="InterPro" id="IPR023576">
    <property type="entry name" value="UbiE/COQ5_MeTrFase_CS"/>
</dbReference>
<keyword evidence="6" id="KW-1185">Reference proteome</keyword>
<keyword evidence="1 5" id="KW-0489">Methyltransferase</keyword>
<dbReference type="InterPro" id="IPR029063">
    <property type="entry name" value="SAM-dependent_MTases_sf"/>
</dbReference>
<dbReference type="GO" id="GO:0032259">
    <property type="term" value="P:methylation"/>
    <property type="evidence" value="ECO:0007669"/>
    <property type="project" value="UniProtKB-KW"/>
</dbReference>
<sequence length="123" mass="13842">MSLKQGYAQEMPFKNEGFDVVISSLFFHHLTKQEKLETLHETYRVLKPGGRIHIADWGKPSSIIQRILFYIVQILDGFETTQDSVNDILPTLLEESGFSSIEGGRSIPTMLGTITLIQASKSE</sequence>
<dbReference type="PROSITE" id="PS01184">
    <property type="entry name" value="UBIE_2"/>
    <property type="match status" value="1"/>
</dbReference>
<dbReference type="CDD" id="cd02440">
    <property type="entry name" value="AdoMet_MTases"/>
    <property type="match status" value="1"/>
</dbReference>
<reference evidence="5" key="1">
    <citation type="submission" date="2022-01" db="EMBL/GenBank/DDBJ databases">
        <title>Colwellia maritima, isolated from seawater.</title>
        <authorList>
            <person name="Kristyanto S."/>
            <person name="Jung J."/>
            <person name="Jeon C.O."/>
        </authorList>
    </citation>
    <scope>NUCLEOTIDE SEQUENCE</scope>
    <source>
        <strain evidence="5">MSW7</strain>
    </source>
</reference>
<accession>A0ABS9X702</accession>
<gene>
    <name evidence="5" type="ORF">L3081_24545</name>
</gene>
<evidence type="ECO:0000313" key="6">
    <source>
        <dbReference type="Proteomes" id="UP001139646"/>
    </source>
</evidence>
<dbReference type="InterPro" id="IPR013216">
    <property type="entry name" value="Methyltransf_11"/>
</dbReference>
<dbReference type="GO" id="GO:0008168">
    <property type="term" value="F:methyltransferase activity"/>
    <property type="evidence" value="ECO:0007669"/>
    <property type="project" value="UniProtKB-KW"/>
</dbReference>
<evidence type="ECO:0000256" key="2">
    <source>
        <dbReference type="ARBA" id="ARBA00022679"/>
    </source>
</evidence>
<proteinExistence type="predicted"/>
<name>A0ABS9X702_9GAMM</name>
<dbReference type="Gene3D" id="3.40.50.150">
    <property type="entry name" value="Vaccinia Virus protein VP39"/>
    <property type="match status" value="1"/>
</dbReference>
<keyword evidence="2" id="KW-0808">Transferase</keyword>
<dbReference type="Pfam" id="PF08241">
    <property type="entry name" value="Methyltransf_11"/>
    <property type="match status" value="1"/>
</dbReference>
<dbReference type="Proteomes" id="UP001139646">
    <property type="component" value="Unassembled WGS sequence"/>
</dbReference>
<dbReference type="SUPFAM" id="SSF53335">
    <property type="entry name" value="S-adenosyl-L-methionine-dependent methyltransferases"/>
    <property type="match status" value="1"/>
</dbReference>
<protein>
    <submittedName>
        <fullName evidence="5">Methyltransferase domain-containing protein</fullName>
    </submittedName>
</protein>
<comment type="caution">
    <text evidence="5">The sequence shown here is derived from an EMBL/GenBank/DDBJ whole genome shotgun (WGS) entry which is preliminary data.</text>
</comment>